<evidence type="ECO:0000313" key="2">
    <source>
        <dbReference type="Proteomes" id="UP001472677"/>
    </source>
</evidence>
<dbReference type="Proteomes" id="UP001472677">
    <property type="component" value="Unassembled WGS sequence"/>
</dbReference>
<accession>A0ABR2ANS0</accession>
<organism evidence="1 2">
    <name type="scientific">Hibiscus sabdariffa</name>
    <name type="common">roselle</name>
    <dbReference type="NCBI Taxonomy" id="183260"/>
    <lineage>
        <taxon>Eukaryota</taxon>
        <taxon>Viridiplantae</taxon>
        <taxon>Streptophyta</taxon>
        <taxon>Embryophyta</taxon>
        <taxon>Tracheophyta</taxon>
        <taxon>Spermatophyta</taxon>
        <taxon>Magnoliopsida</taxon>
        <taxon>eudicotyledons</taxon>
        <taxon>Gunneridae</taxon>
        <taxon>Pentapetalae</taxon>
        <taxon>rosids</taxon>
        <taxon>malvids</taxon>
        <taxon>Malvales</taxon>
        <taxon>Malvaceae</taxon>
        <taxon>Malvoideae</taxon>
        <taxon>Hibiscus</taxon>
    </lineage>
</organism>
<reference evidence="1 2" key="1">
    <citation type="journal article" date="2024" name="G3 (Bethesda)">
        <title>Genome assembly of Hibiscus sabdariffa L. provides insights into metabolisms of medicinal natural products.</title>
        <authorList>
            <person name="Kim T."/>
        </authorList>
    </citation>
    <scope>NUCLEOTIDE SEQUENCE [LARGE SCALE GENOMIC DNA]</scope>
    <source>
        <strain evidence="1">TK-2024</strain>
        <tissue evidence="1">Old leaves</tissue>
    </source>
</reference>
<proteinExistence type="predicted"/>
<gene>
    <name evidence="1" type="ORF">V6N12_044411</name>
</gene>
<name>A0ABR2ANS0_9ROSI</name>
<comment type="caution">
    <text evidence="1">The sequence shown here is derived from an EMBL/GenBank/DDBJ whole genome shotgun (WGS) entry which is preliminary data.</text>
</comment>
<keyword evidence="2" id="KW-1185">Reference proteome</keyword>
<evidence type="ECO:0000313" key="1">
    <source>
        <dbReference type="EMBL" id="KAK8495456.1"/>
    </source>
</evidence>
<protein>
    <submittedName>
        <fullName evidence="1">Uncharacterized protein</fullName>
    </submittedName>
</protein>
<sequence>MATMVRGVSIGRLRVGRWGVCRLKCGVAARVRGWSWQQGCSIWRMVRVEGGLGEVGSLYGAGSVRGLSHRVQWWRDVGWWNGGSSMYTGS</sequence>
<dbReference type="EMBL" id="JBBPBM010000435">
    <property type="protein sequence ID" value="KAK8495456.1"/>
    <property type="molecule type" value="Genomic_DNA"/>
</dbReference>